<evidence type="ECO:0000259" key="10">
    <source>
        <dbReference type="PROSITE" id="PS50109"/>
    </source>
</evidence>
<dbReference type="Proteomes" id="UP001165542">
    <property type="component" value="Unassembled WGS sequence"/>
</dbReference>
<dbReference type="InterPro" id="IPR008207">
    <property type="entry name" value="Sig_transdc_His_kin_Hpt_dom"/>
</dbReference>
<evidence type="ECO:0000256" key="2">
    <source>
        <dbReference type="ARBA" id="ARBA00012438"/>
    </source>
</evidence>
<protein>
    <recommendedName>
        <fullName evidence="2">histidine kinase</fullName>
        <ecNumber evidence="2">2.7.13.3</ecNumber>
    </recommendedName>
</protein>
<dbReference type="InterPro" id="IPR037006">
    <property type="entry name" value="CheA-like_homodim_sf"/>
</dbReference>
<keyword evidence="3 8" id="KW-0597">Phosphoprotein</keyword>
<evidence type="ECO:0000256" key="5">
    <source>
        <dbReference type="ARBA" id="ARBA00022777"/>
    </source>
</evidence>
<evidence type="ECO:0000313" key="14">
    <source>
        <dbReference type="EMBL" id="MCS2611197.1"/>
    </source>
</evidence>
<dbReference type="Gene3D" id="1.10.287.560">
    <property type="entry name" value="Histidine kinase CheA-like, homodimeric domain"/>
    <property type="match status" value="1"/>
</dbReference>
<dbReference type="EC" id="2.7.13.3" evidence="2"/>
<feature type="modified residue" description="Phosphohistidine" evidence="7">
    <location>
        <position position="48"/>
    </location>
</feature>
<name>A0ABT2EKS5_9GAMM</name>
<dbReference type="Pfam" id="PF00072">
    <property type="entry name" value="Response_reg"/>
    <property type="match status" value="1"/>
</dbReference>
<keyword evidence="4" id="KW-0808">Transferase</keyword>
<dbReference type="SMART" id="SM01231">
    <property type="entry name" value="H-kinase_dim"/>
    <property type="match status" value="1"/>
</dbReference>
<dbReference type="SUPFAM" id="SSF52172">
    <property type="entry name" value="CheY-like"/>
    <property type="match status" value="1"/>
</dbReference>
<dbReference type="Gene3D" id="1.20.120.160">
    <property type="entry name" value="HPT domain"/>
    <property type="match status" value="1"/>
</dbReference>
<dbReference type="Pfam" id="PF02895">
    <property type="entry name" value="H-kinase_dim"/>
    <property type="match status" value="1"/>
</dbReference>
<dbReference type="RefSeq" id="WP_259037695.1">
    <property type="nucleotide sequence ID" value="NZ_JAJISC010000011.1"/>
</dbReference>
<comment type="catalytic activity">
    <reaction evidence="1">
        <text>ATP + protein L-histidine = ADP + protein N-phospho-L-histidine.</text>
        <dbReference type="EC" id="2.7.13.3"/>
    </reaction>
</comment>
<gene>
    <name evidence="14" type="ORF">LLY24_17940</name>
</gene>
<evidence type="ECO:0000259" key="11">
    <source>
        <dbReference type="PROSITE" id="PS50110"/>
    </source>
</evidence>
<dbReference type="SMART" id="SM00387">
    <property type="entry name" value="HATPase_c"/>
    <property type="match status" value="1"/>
</dbReference>
<dbReference type="Gene3D" id="3.40.50.2300">
    <property type="match status" value="1"/>
</dbReference>
<dbReference type="InterPro" id="IPR051315">
    <property type="entry name" value="Bact_Chemotaxis_CheA"/>
</dbReference>
<organism evidence="14 15">
    <name type="scientific">Halomonas dongshanensis</name>
    <dbReference type="NCBI Taxonomy" id="2890835"/>
    <lineage>
        <taxon>Bacteria</taxon>
        <taxon>Pseudomonadati</taxon>
        <taxon>Pseudomonadota</taxon>
        <taxon>Gammaproteobacteria</taxon>
        <taxon>Oceanospirillales</taxon>
        <taxon>Halomonadaceae</taxon>
        <taxon>Halomonas</taxon>
    </lineage>
</organism>
<evidence type="ECO:0000256" key="1">
    <source>
        <dbReference type="ARBA" id="ARBA00000085"/>
    </source>
</evidence>
<dbReference type="SMART" id="SM00448">
    <property type="entry name" value="REC"/>
    <property type="match status" value="1"/>
</dbReference>
<evidence type="ECO:0000259" key="13">
    <source>
        <dbReference type="PROSITE" id="PS50894"/>
    </source>
</evidence>
<dbReference type="EMBL" id="JAJISC010000011">
    <property type="protein sequence ID" value="MCS2611197.1"/>
    <property type="molecule type" value="Genomic_DNA"/>
</dbReference>
<feature type="domain" description="Histidine kinase" evidence="10">
    <location>
        <begin position="207"/>
        <end position="451"/>
    </location>
</feature>
<keyword evidence="15" id="KW-1185">Reference proteome</keyword>
<dbReference type="InterPro" id="IPR005467">
    <property type="entry name" value="His_kinase_dom"/>
</dbReference>
<evidence type="ECO:0000256" key="9">
    <source>
        <dbReference type="SAM" id="MobiDB-lite"/>
    </source>
</evidence>
<accession>A0ABT2EKS5</accession>
<dbReference type="GO" id="GO:0016301">
    <property type="term" value="F:kinase activity"/>
    <property type="evidence" value="ECO:0007669"/>
    <property type="project" value="UniProtKB-KW"/>
</dbReference>
<comment type="caution">
    <text evidence="14">The sequence shown here is derived from an EMBL/GenBank/DDBJ whole genome shotgun (WGS) entry which is preliminary data.</text>
</comment>
<evidence type="ECO:0000313" key="15">
    <source>
        <dbReference type="Proteomes" id="UP001165542"/>
    </source>
</evidence>
<dbReference type="SMART" id="SM00073">
    <property type="entry name" value="HPT"/>
    <property type="match status" value="1"/>
</dbReference>
<dbReference type="InterPro" id="IPR036061">
    <property type="entry name" value="CheW-like_dom_sf"/>
</dbReference>
<feature type="modified residue" description="4-aspartylphosphate" evidence="8">
    <location>
        <position position="653"/>
    </location>
</feature>
<evidence type="ECO:0000256" key="6">
    <source>
        <dbReference type="ARBA" id="ARBA00023012"/>
    </source>
</evidence>
<dbReference type="InterPro" id="IPR003594">
    <property type="entry name" value="HATPase_dom"/>
</dbReference>
<feature type="domain" description="HPt" evidence="13">
    <location>
        <begin position="1"/>
        <end position="105"/>
    </location>
</feature>
<dbReference type="InterPro" id="IPR001789">
    <property type="entry name" value="Sig_transdc_resp-reg_receiver"/>
</dbReference>
<dbReference type="InterPro" id="IPR002545">
    <property type="entry name" value="CheW-lke_dom"/>
</dbReference>
<sequence length="722" mass="78465">MPLDISRFIRRFIEEAADHLPRLRRGIAALEQGSADPERINELFRAAHTLKGSSRMLKLAPITALAHSTEELLSALRDGNREATPEITSLLYQASDALAGLVDALASDLDPTALPAADPALCQALEQAAGSTPAAPDPTPAMTSAAPAVAPALGTATSAASATPSSPTGTTRPEALKEAHGLQLSDTVRVRMERLDDVIRLMGEVLSGHHHLHSLVAQAQALSAALPPAVQEAQRAFTRELKESVNAQDALMNDLHERALQMRMLPLSVVFDPLASMTRELAQALDKRVVCRLRGSEIELDRQMIDRLSEPLIHLLRNALDHGLETSEARLAAGKPGVGQISLEAWQDGGWVVIEMRDDGQGIDVEAIRQKARTRQLVDEETLALMSDQEVRELVFLPGFSTKAMITDFSGRGVGMDVVKRTVVDELSGDLSLASEPGQGTRFTLRLPLSLAMMRVLLVSVGQMTVGVTASFVAELVESSADAFIDAAGQPTLILRNEFVPVASLAELLDLPAVAPGKATQLLLVLQQRQQKLALIVDQLVDERDMVIKPLPVHLRHLPLVSGMVTQGRNALVSLLHVPALFELAKRRTQPLMSSESEQVESPRILVVDDSLNTREIEKDVLEAWGYRVALAENGRDGLKKALAEPFDAVLTDVEMPVMDGFALTARLRENEHYRHRPIIIITSREKEADRRRGIEVGADAYIVKGTFDQNNLVDTLKALLG</sequence>
<evidence type="ECO:0000259" key="12">
    <source>
        <dbReference type="PROSITE" id="PS50851"/>
    </source>
</evidence>
<dbReference type="SUPFAM" id="SSF47226">
    <property type="entry name" value="Histidine-containing phosphotransfer domain, HPT domain"/>
    <property type="match status" value="1"/>
</dbReference>
<dbReference type="Gene3D" id="2.30.30.40">
    <property type="entry name" value="SH3 Domains"/>
    <property type="match status" value="1"/>
</dbReference>
<feature type="compositionally biased region" description="Low complexity" evidence="9">
    <location>
        <begin position="152"/>
        <end position="171"/>
    </location>
</feature>
<dbReference type="PROSITE" id="PS50851">
    <property type="entry name" value="CHEW"/>
    <property type="match status" value="1"/>
</dbReference>
<feature type="region of interest" description="Disordered" evidence="9">
    <location>
        <begin position="152"/>
        <end position="181"/>
    </location>
</feature>
<dbReference type="PANTHER" id="PTHR43395:SF1">
    <property type="entry name" value="CHEMOTAXIS PROTEIN CHEA"/>
    <property type="match status" value="1"/>
</dbReference>
<dbReference type="Pfam" id="PF01584">
    <property type="entry name" value="CheW"/>
    <property type="match status" value="1"/>
</dbReference>
<evidence type="ECO:0000256" key="4">
    <source>
        <dbReference type="ARBA" id="ARBA00022679"/>
    </source>
</evidence>
<proteinExistence type="predicted"/>
<dbReference type="Pfam" id="PF01627">
    <property type="entry name" value="Hpt"/>
    <property type="match status" value="1"/>
</dbReference>
<dbReference type="InterPro" id="IPR036890">
    <property type="entry name" value="HATPase_C_sf"/>
</dbReference>
<dbReference type="SMART" id="SM00260">
    <property type="entry name" value="CheW"/>
    <property type="match status" value="1"/>
</dbReference>
<dbReference type="InterPro" id="IPR004358">
    <property type="entry name" value="Sig_transdc_His_kin-like_C"/>
</dbReference>
<feature type="domain" description="CheW-like" evidence="12">
    <location>
        <begin position="453"/>
        <end position="587"/>
    </location>
</feature>
<dbReference type="InterPro" id="IPR036641">
    <property type="entry name" value="HPT_dom_sf"/>
</dbReference>
<dbReference type="CDD" id="cd00088">
    <property type="entry name" value="HPT"/>
    <property type="match status" value="1"/>
</dbReference>
<dbReference type="SUPFAM" id="SSF55874">
    <property type="entry name" value="ATPase domain of HSP90 chaperone/DNA topoisomerase II/histidine kinase"/>
    <property type="match status" value="1"/>
</dbReference>
<dbReference type="PROSITE" id="PS50894">
    <property type="entry name" value="HPT"/>
    <property type="match status" value="1"/>
</dbReference>
<evidence type="ECO:0000256" key="7">
    <source>
        <dbReference type="PROSITE-ProRule" id="PRU00110"/>
    </source>
</evidence>
<dbReference type="PROSITE" id="PS50109">
    <property type="entry name" value="HIS_KIN"/>
    <property type="match status" value="1"/>
</dbReference>
<keyword evidence="5 14" id="KW-0418">Kinase</keyword>
<dbReference type="Gene3D" id="3.30.565.10">
    <property type="entry name" value="Histidine kinase-like ATPase, C-terminal domain"/>
    <property type="match status" value="1"/>
</dbReference>
<dbReference type="PRINTS" id="PR00344">
    <property type="entry name" value="BCTRLSENSOR"/>
</dbReference>
<feature type="domain" description="Response regulatory" evidence="11">
    <location>
        <begin position="604"/>
        <end position="720"/>
    </location>
</feature>
<evidence type="ECO:0000256" key="3">
    <source>
        <dbReference type="ARBA" id="ARBA00022553"/>
    </source>
</evidence>
<dbReference type="Pfam" id="PF02518">
    <property type="entry name" value="HATPase_c"/>
    <property type="match status" value="1"/>
</dbReference>
<reference evidence="14" key="1">
    <citation type="submission" date="2021-11" db="EMBL/GenBank/DDBJ databases">
        <title>Halomonas sp., isolated from a coastal aquaculture zone in Dongshan Bay.</title>
        <authorList>
            <person name="Lin W."/>
        </authorList>
    </citation>
    <scope>NUCLEOTIDE SEQUENCE</scope>
    <source>
        <strain evidence="14">Yzlin-01</strain>
    </source>
</reference>
<dbReference type="InterPro" id="IPR011006">
    <property type="entry name" value="CheY-like_superfamily"/>
</dbReference>
<dbReference type="PROSITE" id="PS50110">
    <property type="entry name" value="RESPONSE_REGULATORY"/>
    <property type="match status" value="1"/>
</dbReference>
<evidence type="ECO:0000256" key="8">
    <source>
        <dbReference type="PROSITE-ProRule" id="PRU00169"/>
    </source>
</evidence>
<dbReference type="InterPro" id="IPR004105">
    <property type="entry name" value="CheA-like_dim"/>
</dbReference>
<keyword evidence="6" id="KW-0902">Two-component regulatory system</keyword>
<dbReference type="PANTHER" id="PTHR43395">
    <property type="entry name" value="SENSOR HISTIDINE KINASE CHEA"/>
    <property type="match status" value="1"/>
</dbReference>
<dbReference type="SUPFAM" id="SSF50341">
    <property type="entry name" value="CheW-like"/>
    <property type="match status" value="1"/>
</dbReference>